<dbReference type="Proteomes" id="UP001162131">
    <property type="component" value="Unassembled WGS sequence"/>
</dbReference>
<gene>
    <name evidence="2" type="ORF">BSTOLATCC_MIC53670</name>
</gene>
<dbReference type="InterPro" id="IPR029063">
    <property type="entry name" value="SAM-dependent_MTases_sf"/>
</dbReference>
<dbReference type="GO" id="GO:0008757">
    <property type="term" value="F:S-adenosylmethionine-dependent methyltransferase activity"/>
    <property type="evidence" value="ECO:0007669"/>
    <property type="project" value="InterPro"/>
</dbReference>
<name>A0AAU9K0R5_9CILI</name>
<dbReference type="SUPFAM" id="SSF53335">
    <property type="entry name" value="S-adenosyl-L-methionine-dependent methyltransferases"/>
    <property type="match status" value="1"/>
</dbReference>
<dbReference type="CDD" id="cd02440">
    <property type="entry name" value="AdoMet_MTases"/>
    <property type="match status" value="1"/>
</dbReference>
<organism evidence="2 3">
    <name type="scientific">Blepharisma stoltei</name>
    <dbReference type="NCBI Taxonomy" id="1481888"/>
    <lineage>
        <taxon>Eukaryota</taxon>
        <taxon>Sar</taxon>
        <taxon>Alveolata</taxon>
        <taxon>Ciliophora</taxon>
        <taxon>Postciliodesmatophora</taxon>
        <taxon>Heterotrichea</taxon>
        <taxon>Heterotrichida</taxon>
        <taxon>Blepharismidae</taxon>
        <taxon>Blepharisma</taxon>
    </lineage>
</organism>
<dbReference type="InterPro" id="IPR013216">
    <property type="entry name" value="Methyltransf_11"/>
</dbReference>
<reference evidence="2" key="1">
    <citation type="submission" date="2021-09" db="EMBL/GenBank/DDBJ databases">
        <authorList>
            <consortium name="AG Swart"/>
            <person name="Singh M."/>
            <person name="Singh A."/>
            <person name="Seah K."/>
            <person name="Emmerich C."/>
        </authorList>
    </citation>
    <scope>NUCLEOTIDE SEQUENCE</scope>
    <source>
        <strain evidence="2">ATCC30299</strain>
    </source>
</reference>
<dbReference type="PANTHER" id="PTHR43591">
    <property type="entry name" value="METHYLTRANSFERASE"/>
    <property type="match status" value="1"/>
</dbReference>
<comment type="caution">
    <text evidence="2">The sequence shown here is derived from an EMBL/GenBank/DDBJ whole genome shotgun (WGS) entry which is preliminary data.</text>
</comment>
<feature type="domain" description="Methyltransferase type 11" evidence="1">
    <location>
        <begin position="49"/>
        <end position="143"/>
    </location>
</feature>
<evidence type="ECO:0000313" key="2">
    <source>
        <dbReference type="EMBL" id="CAG9331605.1"/>
    </source>
</evidence>
<protein>
    <recommendedName>
        <fullName evidence="1">Methyltransferase type 11 domain-containing protein</fullName>
    </recommendedName>
</protein>
<dbReference type="Gene3D" id="3.40.50.150">
    <property type="entry name" value="Vaccinia Virus protein VP39"/>
    <property type="match status" value="1"/>
</dbReference>
<dbReference type="AlphaFoldDB" id="A0AAU9K0R5"/>
<dbReference type="PANTHER" id="PTHR43591:SF24">
    <property type="entry name" value="2-METHOXY-6-POLYPRENYL-1,4-BENZOQUINOL METHYLASE, MITOCHONDRIAL"/>
    <property type="match status" value="1"/>
</dbReference>
<evidence type="ECO:0000313" key="3">
    <source>
        <dbReference type="Proteomes" id="UP001162131"/>
    </source>
</evidence>
<dbReference type="Pfam" id="PF08241">
    <property type="entry name" value="Methyltransf_11"/>
    <property type="match status" value="1"/>
</dbReference>
<evidence type="ECO:0000259" key="1">
    <source>
        <dbReference type="Pfam" id="PF08241"/>
    </source>
</evidence>
<proteinExistence type="predicted"/>
<dbReference type="EMBL" id="CAJZBQ010000053">
    <property type="protein sequence ID" value="CAG9331605.1"/>
    <property type="molecule type" value="Genomic_DNA"/>
</dbReference>
<sequence length="268" mass="30173">MTAPSNEQLRSVWNSTVDWYISTAETLTSSIYHSLLPVLNLKNAHKIAEAACGSGKGISILLSYLPPEAEVWANDLSDLMIEKALERHLPRTHFIQASNDALPYEDNFFDRYIANLSLMLVPDANTMLREAYRILALGGIAVFSVWGRRENCTSVGLLDKANSEIAGEDMYPAKRSPFYLNDQDALKQMVRDAGFSKTYSYYTAAPQGPVGVEESLNFFSHFPKELIMKSQNEETDSRILARLRELVSEISEREELLMFEALVIVAHK</sequence>
<accession>A0AAU9K0R5</accession>
<keyword evidence="3" id="KW-1185">Reference proteome</keyword>